<dbReference type="PROSITE" id="PS00671">
    <property type="entry name" value="D_2_HYDROXYACID_DH_3"/>
    <property type="match status" value="1"/>
</dbReference>
<dbReference type="CDD" id="cd12162">
    <property type="entry name" value="2-Hacid_dh_4"/>
    <property type="match status" value="1"/>
</dbReference>
<dbReference type="InterPro" id="IPR006139">
    <property type="entry name" value="D-isomer_2_OHA_DH_cat_dom"/>
</dbReference>
<dbReference type="Pfam" id="PF02826">
    <property type="entry name" value="2-Hacid_dh_C"/>
    <property type="match status" value="1"/>
</dbReference>
<dbReference type="EC" id="1.1.1.29" evidence="6"/>
<dbReference type="InterPro" id="IPR006140">
    <property type="entry name" value="D-isomer_DH_NAD-bd"/>
</dbReference>
<dbReference type="InterPro" id="IPR029752">
    <property type="entry name" value="D-isomer_DH_CS1"/>
</dbReference>
<dbReference type="Pfam" id="PF00389">
    <property type="entry name" value="2-Hacid_dh"/>
    <property type="match status" value="1"/>
</dbReference>
<dbReference type="InterPro" id="IPR029753">
    <property type="entry name" value="D-isomer_DH_CS"/>
</dbReference>
<evidence type="ECO:0000256" key="1">
    <source>
        <dbReference type="ARBA" id="ARBA00005854"/>
    </source>
</evidence>
<dbReference type="PROSITE" id="PS00065">
    <property type="entry name" value="D_2_HYDROXYACID_DH_1"/>
    <property type="match status" value="1"/>
</dbReference>
<evidence type="ECO:0000259" key="5">
    <source>
        <dbReference type="Pfam" id="PF02826"/>
    </source>
</evidence>
<gene>
    <name evidence="6" type="ORF">EZS27_027062</name>
</gene>
<dbReference type="GO" id="GO:0008465">
    <property type="term" value="F:hydroxypyruvate reductase (NADH) activity"/>
    <property type="evidence" value="ECO:0007669"/>
    <property type="project" value="UniProtKB-EC"/>
</dbReference>
<feature type="domain" description="D-isomer specific 2-hydroxyacid dehydrogenase NAD-binding" evidence="5">
    <location>
        <begin position="107"/>
        <end position="286"/>
    </location>
</feature>
<dbReference type="PANTHER" id="PTHR43761">
    <property type="entry name" value="D-ISOMER SPECIFIC 2-HYDROXYACID DEHYDROGENASE FAMILY PROTEIN (AFU_ORTHOLOGUE AFUA_1G13630)"/>
    <property type="match status" value="1"/>
</dbReference>
<protein>
    <submittedName>
        <fullName evidence="6">Glycerate dehydrogenase</fullName>
        <ecNumber evidence="6">1.1.1.29</ecNumber>
    </submittedName>
</protein>
<dbReference type="Gene3D" id="3.40.50.720">
    <property type="entry name" value="NAD(P)-binding Rossmann-like Domain"/>
    <property type="match status" value="2"/>
</dbReference>
<dbReference type="AlphaFoldDB" id="A0A5J4QNF6"/>
<dbReference type="SUPFAM" id="SSF52283">
    <property type="entry name" value="Formate/glycerate dehydrogenase catalytic domain-like"/>
    <property type="match status" value="1"/>
</dbReference>
<dbReference type="SUPFAM" id="SSF51735">
    <property type="entry name" value="NAD(P)-binding Rossmann-fold domains"/>
    <property type="match status" value="1"/>
</dbReference>
<dbReference type="InterPro" id="IPR050418">
    <property type="entry name" value="D-iso_2-hydroxyacid_DH_PdxB"/>
</dbReference>
<dbReference type="GO" id="GO:0051287">
    <property type="term" value="F:NAD binding"/>
    <property type="evidence" value="ECO:0007669"/>
    <property type="project" value="InterPro"/>
</dbReference>
<comment type="caution">
    <text evidence="6">The sequence shown here is derived from an EMBL/GenBank/DDBJ whole genome shotgun (WGS) entry which is preliminary data.</text>
</comment>
<evidence type="ECO:0000256" key="2">
    <source>
        <dbReference type="ARBA" id="ARBA00023002"/>
    </source>
</evidence>
<evidence type="ECO:0000256" key="3">
    <source>
        <dbReference type="ARBA" id="ARBA00023027"/>
    </source>
</evidence>
<accession>A0A5J4QNF6</accession>
<evidence type="ECO:0000313" key="6">
    <source>
        <dbReference type="EMBL" id="KAA6323507.1"/>
    </source>
</evidence>
<organism evidence="6">
    <name type="scientific">termite gut metagenome</name>
    <dbReference type="NCBI Taxonomy" id="433724"/>
    <lineage>
        <taxon>unclassified sequences</taxon>
        <taxon>metagenomes</taxon>
        <taxon>organismal metagenomes</taxon>
    </lineage>
</organism>
<dbReference type="FunFam" id="3.40.50.720:FF:000203">
    <property type="entry name" value="D-3-phosphoglycerate dehydrogenase (SerA)"/>
    <property type="match status" value="1"/>
</dbReference>
<proteinExistence type="inferred from homology"/>
<dbReference type="InterPro" id="IPR036291">
    <property type="entry name" value="NAD(P)-bd_dom_sf"/>
</dbReference>
<dbReference type="EMBL" id="SNRY01002788">
    <property type="protein sequence ID" value="KAA6323507.1"/>
    <property type="molecule type" value="Genomic_DNA"/>
</dbReference>
<sequence>MKITVLDGHTLNPGDLDWHELHSLGECAIYDRTPPDKVRERTQNAEALLTNKTILSAELMDALPKLKYIGVLATGYNVVDIDAARKHHIVVTNIPAYSTESVAQMVFAHILNITQRVQHYSEEVRKGIWTNSIDFSFWDTPLIELAEKKIGVVGLGNIGWRVAQIASAFSMKVYAYTSKPASQLLPEIIKSELDELFSMCDVISLHCPLTEKTHELVNARRLSLMKPTAILINTGRGLLINEQDLADALTNQVIFAAGLDVLSTEPPHPSNPLLSVKNCYITPHIAWASYAARKRLMNIAVGNLKAYMEGKTPNNVVTFNT</sequence>
<reference evidence="6" key="1">
    <citation type="submission" date="2019-03" db="EMBL/GenBank/DDBJ databases">
        <title>Single cell metagenomics reveals metabolic interactions within the superorganism composed of flagellate Streblomastix strix and complex community of Bacteroidetes bacteria on its surface.</title>
        <authorList>
            <person name="Treitli S.C."/>
            <person name="Kolisko M."/>
            <person name="Husnik F."/>
            <person name="Keeling P."/>
            <person name="Hampl V."/>
        </authorList>
    </citation>
    <scope>NUCLEOTIDE SEQUENCE</scope>
    <source>
        <strain evidence="6">STM</strain>
    </source>
</reference>
<feature type="domain" description="D-isomer specific 2-hydroxyacid dehydrogenase catalytic" evidence="4">
    <location>
        <begin position="21"/>
        <end position="317"/>
    </location>
</feature>
<evidence type="ECO:0000259" key="4">
    <source>
        <dbReference type="Pfam" id="PF00389"/>
    </source>
</evidence>
<comment type="similarity">
    <text evidence="1">Belongs to the D-isomer specific 2-hydroxyacid dehydrogenase family.</text>
</comment>
<dbReference type="PROSITE" id="PS00670">
    <property type="entry name" value="D_2_HYDROXYACID_DH_2"/>
    <property type="match status" value="1"/>
</dbReference>
<keyword evidence="2 6" id="KW-0560">Oxidoreductase</keyword>
<dbReference type="PANTHER" id="PTHR43761:SF1">
    <property type="entry name" value="D-ISOMER SPECIFIC 2-HYDROXYACID DEHYDROGENASE CATALYTIC DOMAIN-CONTAINING PROTEIN-RELATED"/>
    <property type="match status" value="1"/>
</dbReference>
<name>A0A5J4QNF6_9ZZZZ</name>
<keyword evidence="3" id="KW-0520">NAD</keyword>